<dbReference type="GO" id="GO:0031047">
    <property type="term" value="P:regulatory ncRNA-mediated gene silencing"/>
    <property type="evidence" value="ECO:0007669"/>
    <property type="project" value="UniProtKB-KW"/>
</dbReference>
<dbReference type="InterPro" id="IPR036397">
    <property type="entry name" value="RNaseH_sf"/>
</dbReference>
<dbReference type="InterPro" id="IPR014811">
    <property type="entry name" value="ArgoL1"/>
</dbReference>
<gene>
    <name evidence="5" type="ORF">Taro_045614</name>
</gene>
<dbReference type="SUPFAM" id="SSF101690">
    <property type="entry name" value="PAZ domain"/>
    <property type="match status" value="1"/>
</dbReference>
<dbReference type="PROSITE" id="PS50821">
    <property type="entry name" value="PAZ"/>
    <property type="match status" value="1"/>
</dbReference>
<dbReference type="FunFam" id="3.40.50.2300:FF:000110">
    <property type="entry name" value="Argonaute 10"/>
    <property type="match status" value="1"/>
</dbReference>
<comment type="caution">
    <text evidence="5">The sequence shown here is derived from an EMBL/GenBank/DDBJ whole genome shotgun (WGS) entry which is preliminary data.</text>
</comment>
<organism evidence="5 6">
    <name type="scientific">Colocasia esculenta</name>
    <name type="common">Wild taro</name>
    <name type="synonym">Arum esculentum</name>
    <dbReference type="NCBI Taxonomy" id="4460"/>
    <lineage>
        <taxon>Eukaryota</taxon>
        <taxon>Viridiplantae</taxon>
        <taxon>Streptophyta</taxon>
        <taxon>Embryophyta</taxon>
        <taxon>Tracheophyta</taxon>
        <taxon>Spermatophyta</taxon>
        <taxon>Magnoliopsida</taxon>
        <taxon>Liliopsida</taxon>
        <taxon>Araceae</taxon>
        <taxon>Aroideae</taxon>
        <taxon>Colocasieae</taxon>
        <taxon>Colocasia</taxon>
    </lineage>
</organism>
<dbReference type="EMBL" id="NMUH01005415">
    <property type="protein sequence ID" value="MQM12694.1"/>
    <property type="molecule type" value="Genomic_DNA"/>
</dbReference>
<dbReference type="SMART" id="SM00950">
    <property type="entry name" value="Piwi"/>
    <property type="match status" value="1"/>
</dbReference>
<dbReference type="PROSITE" id="PS50822">
    <property type="entry name" value="PIWI"/>
    <property type="match status" value="1"/>
</dbReference>
<dbReference type="InterPro" id="IPR003165">
    <property type="entry name" value="Piwi"/>
</dbReference>
<dbReference type="InterPro" id="IPR045246">
    <property type="entry name" value="Piwi_ago-like"/>
</dbReference>
<dbReference type="InterPro" id="IPR032473">
    <property type="entry name" value="Argonaute_Mid_dom"/>
</dbReference>
<dbReference type="SMART" id="SM00949">
    <property type="entry name" value="PAZ"/>
    <property type="match status" value="1"/>
</dbReference>
<dbReference type="FunFam" id="2.170.260.10:FF:000001">
    <property type="entry name" value="Protein argonaute-2"/>
    <property type="match status" value="1"/>
</dbReference>
<dbReference type="InterPro" id="IPR032474">
    <property type="entry name" value="Argonaute_N"/>
</dbReference>
<dbReference type="InterPro" id="IPR003100">
    <property type="entry name" value="PAZ_dom"/>
</dbReference>
<evidence type="ECO:0000259" key="4">
    <source>
        <dbReference type="PROSITE" id="PS50822"/>
    </source>
</evidence>
<dbReference type="CDD" id="cd04657">
    <property type="entry name" value="Piwi_ago-like"/>
    <property type="match status" value="1"/>
</dbReference>
<dbReference type="AlphaFoldDB" id="A0A843X528"/>
<dbReference type="InterPro" id="IPR012337">
    <property type="entry name" value="RNaseH-like_sf"/>
</dbReference>
<dbReference type="OrthoDB" id="10252740at2759"/>
<proteinExistence type="inferred from homology"/>
<dbReference type="Pfam" id="PF08699">
    <property type="entry name" value="ArgoL1"/>
    <property type="match status" value="1"/>
</dbReference>
<dbReference type="CDD" id="cd02846">
    <property type="entry name" value="PAZ_argonaute_like"/>
    <property type="match status" value="1"/>
</dbReference>
<comment type="similarity">
    <text evidence="1">Belongs to the argonaute family. Ago subfamily.</text>
</comment>
<dbReference type="GO" id="GO:0003723">
    <property type="term" value="F:RNA binding"/>
    <property type="evidence" value="ECO:0007669"/>
    <property type="project" value="InterPro"/>
</dbReference>
<evidence type="ECO:0000256" key="1">
    <source>
        <dbReference type="ARBA" id="ARBA00008201"/>
    </source>
</evidence>
<dbReference type="FunFam" id="3.30.420.10:FF:000013">
    <property type="entry name" value="protein argonaute 10-like"/>
    <property type="match status" value="1"/>
</dbReference>
<dbReference type="Gene3D" id="2.170.260.10">
    <property type="entry name" value="paz domain"/>
    <property type="match status" value="1"/>
</dbReference>
<dbReference type="Pfam" id="PF16486">
    <property type="entry name" value="ArgoN"/>
    <property type="match status" value="1"/>
</dbReference>
<dbReference type="SUPFAM" id="SSF53098">
    <property type="entry name" value="Ribonuclease H-like"/>
    <property type="match status" value="1"/>
</dbReference>
<keyword evidence="6" id="KW-1185">Reference proteome</keyword>
<dbReference type="Pfam" id="PF16487">
    <property type="entry name" value="ArgoMid"/>
    <property type="match status" value="1"/>
</dbReference>
<dbReference type="PANTHER" id="PTHR22891">
    <property type="entry name" value="EUKARYOTIC TRANSLATION INITIATION FACTOR 2C"/>
    <property type="match status" value="1"/>
</dbReference>
<evidence type="ECO:0000259" key="3">
    <source>
        <dbReference type="PROSITE" id="PS50821"/>
    </source>
</evidence>
<evidence type="ECO:0000313" key="6">
    <source>
        <dbReference type="Proteomes" id="UP000652761"/>
    </source>
</evidence>
<dbReference type="SMART" id="SM01163">
    <property type="entry name" value="DUF1785"/>
    <property type="match status" value="1"/>
</dbReference>
<reference evidence="5" key="1">
    <citation type="submission" date="2017-07" db="EMBL/GenBank/DDBJ databases">
        <title>Taro Niue Genome Assembly and Annotation.</title>
        <authorList>
            <person name="Atibalentja N."/>
            <person name="Keating K."/>
            <person name="Fields C.J."/>
        </authorList>
    </citation>
    <scope>NUCLEOTIDE SEQUENCE</scope>
    <source>
        <strain evidence="5">Niue_2</strain>
        <tissue evidence="5">Leaf</tissue>
    </source>
</reference>
<feature type="domain" description="Piwi" evidence="4">
    <location>
        <begin position="431"/>
        <end position="752"/>
    </location>
</feature>
<name>A0A843X528_COLES</name>
<accession>A0A843X528</accession>
<dbReference type="Pfam" id="PF02170">
    <property type="entry name" value="PAZ"/>
    <property type="match status" value="1"/>
</dbReference>
<evidence type="ECO:0000313" key="5">
    <source>
        <dbReference type="EMBL" id="MQM12694.1"/>
    </source>
</evidence>
<dbReference type="Pfam" id="PF02171">
    <property type="entry name" value="Piwi"/>
    <property type="match status" value="1"/>
</dbReference>
<dbReference type="InterPro" id="IPR032472">
    <property type="entry name" value="ArgoL2"/>
</dbReference>
<dbReference type="Gene3D" id="3.40.50.2300">
    <property type="match status" value="1"/>
</dbReference>
<dbReference type="Proteomes" id="UP000652761">
    <property type="component" value="Unassembled WGS sequence"/>
</dbReference>
<keyword evidence="2" id="KW-0943">RNA-mediated gene silencing</keyword>
<dbReference type="Gene3D" id="3.30.420.10">
    <property type="entry name" value="Ribonuclease H-like superfamily/Ribonuclease H"/>
    <property type="match status" value="1"/>
</dbReference>
<feature type="domain" description="PAZ" evidence="3">
    <location>
        <begin position="145"/>
        <end position="257"/>
    </location>
</feature>
<protein>
    <submittedName>
        <fullName evidence="5">Uncharacterized protein</fullName>
    </submittedName>
</protein>
<evidence type="ECO:0000256" key="2">
    <source>
        <dbReference type="ARBA" id="ARBA00023158"/>
    </source>
</evidence>
<dbReference type="InterPro" id="IPR036085">
    <property type="entry name" value="PAZ_dom_sf"/>
</dbReference>
<dbReference type="Pfam" id="PF16488">
    <property type="entry name" value="ArgoL2"/>
    <property type="match status" value="1"/>
</dbReference>
<sequence>MRLPAYDGRKSLYTAGELPFTHKEFCIKLVDDDGTRGPIIEREYKVSIKFVARANLHHLGQFLAGKRADCPQEALQVLDIVLRELSSRRYCPIGRSFFSPNFRTPQRLGDGLEAWRGFYQSIRPTQMGLSLNIDVSSAAFIEPLPIIQFVAQILGRDVTARPLSDSDHVKIKKALRGVKVEVTHRGNVRRKYRVSGLTSQPTRELMFPFEDNSMKSVVEYFQEVYGFTIQYTHLPCLQVGNQKKANYLPMEACKIVEGQRYTKRLNERQITSLLKVTCQRPRDTESDIMQTFQHNAYDQDPYAKEFGIRISEKMASVEARILPAPWLKYNDSGKEKDCLPLVGQWNMMNKKMINGSTVSRWACINFSRSVQESIARGFCNELAQMCQVSGMDFNPEPVVPIYAARPEHVEKALKHVYYSSINKLKGKELELLLAILPDNNGPLYGEIKRICETDLGLISQCCLTKHVFKISKQYLANVALKINVKMGGRNTVLMDAISCRIPLVSDIPTIIFGADVTHPENGEESSPSIAAVVASQDWPEITKYAGLVCAQPHRQELIQDLYKTWHDPVRGVVSGGMIRDLLISFRKATGHKPLRIIFYRDGVSEGQFYQVLLYELDAIRKACASLEPNYQPPVTFVIVQKRHHTRLFPNNHKDRNSTDKSGNILPGTVVDSKICHPSEFDFYLCSHAGIQGTSRPAHYHVLWDENNFTADGMQTLTNNLCYTYARCTRSVSVVPPAYYAHLAAFRARFYVEHEINEDGSPACEAGRMTAPKESSVRPLPALKENVKKSMEDWPEFPSELVHLWGSAKPSENAMARPVAILKRIVTEERVAS</sequence>